<gene>
    <name evidence="1" type="ORF">GHT06_003825</name>
</gene>
<comment type="caution">
    <text evidence="1">The sequence shown here is derived from an EMBL/GenBank/DDBJ whole genome shotgun (WGS) entry which is preliminary data.</text>
</comment>
<dbReference type="EMBL" id="WJBH02000290">
    <property type="protein sequence ID" value="KAI9549639.1"/>
    <property type="molecule type" value="Genomic_DNA"/>
</dbReference>
<accession>A0AAD5KDS4</accession>
<name>A0AAD5KDS4_9CRUS</name>
<organism evidence="1 2">
    <name type="scientific">Daphnia sinensis</name>
    <dbReference type="NCBI Taxonomy" id="1820382"/>
    <lineage>
        <taxon>Eukaryota</taxon>
        <taxon>Metazoa</taxon>
        <taxon>Ecdysozoa</taxon>
        <taxon>Arthropoda</taxon>
        <taxon>Crustacea</taxon>
        <taxon>Branchiopoda</taxon>
        <taxon>Diplostraca</taxon>
        <taxon>Cladocera</taxon>
        <taxon>Anomopoda</taxon>
        <taxon>Daphniidae</taxon>
        <taxon>Daphnia</taxon>
        <taxon>Daphnia similis group</taxon>
    </lineage>
</organism>
<evidence type="ECO:0000313" key="2">
    <source>
        <dbReference type="Proteomes" id="UP000820818"/>
    </source>
</evidence>
<protein>
    <submittedName>
        <fullName evidence="1">Uncharacterized protein</fullName>
    </submittedName>
</protein>
<reference evidence="1" key="1">
    <citation type="submission" date="2022-05" db="EMBL/GenBank/DDBJ databases">
        <title>A multi-omics perspective on studying reproductive biology in Daphnia sinensis.</title>
        <authorList>
            <person name="Jia J."/>
        </authorList>
    </citation>
    <scope>NUCLEOTIDE SEQUENCE</scope>
    <source>
        <strain evidence="1">WSL</strain>
    </source>
</reference>
<evidence type="ECO:0000313" key="1">
    <source>
        <dbReference type="EMBL" id="KAI9549639.1"/>
    </source>
</evidence>
<dbReference type="Proteomes" id="UP000820818">
    <property type="component" value="Unassembled WGS sequence"/>
</dbReference>
<keyword evidence="2" id="KW-1185">Reference proteome</keyword>
<dbReference type="AlphaFoldDB" id="A0AAD5KDS4"/>
<proteinExistence type="predicted"/>
<sequence>MASTGLRVVNRHHVALDFNWTTVQDFALWRALHEVASTARGDVMCGLAFTHYRVVDGEMLPVVTRMGPYTVVDSDISETLDEGYSMVRLAGAIDFDPNASGDDSVDNDLDLFTAVSLDPVGEGSRRVDLEWVAAANADDVFKWRDLLIYGPDGRLDLGRLGDNDDVYVEHGRDIHGLSEHAHFTLDFYSIDILDESSPADRDALATAHPAATSWPLASSPRACPASWPPAARVCSACRPLAPTMPCLSSCTGTPACTSGTTRASCRAWPWTTSAGATWTSSSGMVQGNGRESECLVKCCLRCDLEYALYPHPLKATGMLAWYPMCLSTCRLSPCGYLKALHTPFLGARVPQETRVFVAVCSHVRYPRCVVSTAIHRASVYLVLLALGELRTPAGVILL</sequence>